<feature type="transmembrane region" description="Helical" evidence="2">
    <location>
        <begin position="91"/>
        <end position="112"/>
    </location>
</feature>
<feature type="region of interest" description="Disordered" evidence="1">
    <location>
        <begin position="129"/>
        <end position="162"/>
    </location>
</feature>
<dbReference type="RefSeq" id="XP_013020036.1">
    <property type="nucleotide sequence ID" value="XM_013164582.1"/>
</dbReference>
<dbReference type="VEuPathDB" id="FungiDB:SOCG_01629"/>
<keyword evidence="2" id="KW-1133">Transmembrane helix</keyword>
<accession>S9PQA6</accession>
<evidence type="ECO:0000256" key="2">
    <source>
        <dbReference type="SAM" id="Phobius"/>
    </source>
</evidence>
<feature type="compositionally biased region" description="Basic and acidic residues" evidence="1">
    <location>
        <begin position="129"/>
        <end position="155"/>
    </location>
</feature>
<protein>
    <submittedName>
        <fullName evidence="3">Uncharacterized protein</fullName>
    </submittedName>
</protein>
<name>S9PQA6_SCHOY</name>
<dbReference type="AlphaFoldDB" id="S9PQA6"/>
<sequence length="162" mass="18660">MEDYQPASFTATLSDPRKDFIGLVVIVIGSLINLLHVYQTKEGLKTKYHVSFGPPGRIKWSPFSINRDIPCNVSPKEIIIKMVITFILSQLTLLTFDLAIFAITSLALIITWKLFEQLCKNKDDDKRLTEQREKLKAQKTRDQSKPDNKKKPSDLKKRKKQI</sequence>
<dbReference type="OrthoDB" id="5391597at2759"/>
<gene>
    <name evidence="3" type="ORF">SOCG_01629</name>
</gene>
<feature type="transmembrane region" description="Helical" evidence="2">
    <location>
        <begin position="20"/>
        <end position="38"/>
    </location>
</feature>
<keyword evidence="4" id="KW-1185">Reference proteome</keyword>
<evidence type="ECO:0000256" key="1">
    <source>
        <dbReference type="SAM" id="MobiDB-lite"/>
    </source>
</evidence>
<keyword evidence="2" id="KW-0472">Membrane</keyword>
<dbReference type="EMBL" id="KE503208">
    <property type="protein sequence ID" value="EPX71411.1"/>
    <property type="molecule type" value="Genomic_DNA"/>
</dbReference>
<organism evidence="3 4">
    <name type="scientific">Schizosaccharomyces octosporus (strain yFS286)</name>
    <name type="common">Fission yeast</name>
    <name type="synonym">Octosporomyces octosporus</name>
    <dbReference type="NCBI Taxonomy" id="483514"/>
    <lineage>
        <taxon>Eukaryota</taxon>
        <taxon>Fungi</taxon>
        <taxon>Dikarya</taxon>
        <taxon>Ascomycota</taxon>
        <taxon>Taphrinomycotina</taxon>
        <taxon>Schizosaccharomycetes</taxon>
        <taxon>Schizosaccharomycetales</taxon>
        <taxon>Schizosaccharomycetaceae</taxon>
        <taxon>Schizosaccharomyces</taxon>
    </lineage>
</organism>
<dbReference type="Proteomes" id="UP000016088">
    <property type="component" value="Unassembled WGS sequence"/>
</dbReference>
<reference evidence="3 4" key="1">
    <citation type="journal article" date="2011" name="Science">
        <title>Comparative functional genomics of the fission yeasts.</title>
        <authorList>
            <person name="Rhind N."/>
            <person name="Chen Z."/>
            <person name="Yassour M."/>
            <person name="Thompson D.A."/>
            <person name="Haas B.J."/>
            <person name="Habib N."/>
            <person name="Wapinski I."/>
            <person name="Roy S."/>
            <person name="Lin M.F."/>
            <person name="Heiman D.I."/>
            <person name="Young S.K."/>
            <person name="Furuya K."/>
            <person name="Guo Y."/>
            <person name="Pidoux A."/>
            <person name="Chen H.M."/>
            <person name="Robbertse B."/>
            <person name="Goldberg J.M."/>
            <person name="Aoki K."/>
            <person name="Bayne E.H."/>
            <person name="Berlin A.M."/>
            <person name="Desjardins C.A."/>
            <person name="Dobbs E."/>
            <person name="Dukaj L."/>
            <person name="Fan L."/>
            <person name="FitzGerald M.G."/>
            <person name="French C."/>
            <person name="Gujja S."/>
            <person name="Hansen K."/>
            <person name="Keifenheim D."/>
            <person name="Levin J.Z."/>
            <person name="Mosher R.A."/>
            <person name="Mueller C.A."/>
            <person name="Pfiffner J."/>
            <person name="Priest M."/>
            <person name="Russ C."/>
            <person name="Smialowska A."/>
            <person name="Swoboda P."/>
            <person name="Sykes S.M."/>
            <person name="Vaughn M."/>
            <person name="Vengrova S."/>
            <person name="Yoder R."/>
            <person name="Zeng Q."/>
            <person name="Allshire R."/>
            <person name="Baulcombe D."/>
            <person name="Birren B.W."/>
            <person name="Brown W."/>
            <person name="Ekwall K."/>
            <person name="Kellis M."/>
            <person name="Leatherwood J."/>
            <person name="Levin H."/>
            <person name="Margalit H."/>
            <person name="Martienssen R."/>
            <person name="Nieduszynski C.A."/>
            <person name="Spatafora J.W."/>
            <person name="Friedman N."/>
            <person name="Dalgaard J.Z."/>
            <person name="Baumann P."/>
            <person name="Niki H."/>
            <person name="Regev A."/>
            <person name="Nusbaum C."/>
        </authorList>
    </citation>
    <scope>NUCLEOTIDE SEQUENCE [LARGE SCALE GENOMIC DNA]</scope>
    <source>
        <strain evidence="4">yFS286</strain>
    </source>
</reference>
<evidence type="ECO:0000313" key="4">
    <source>
        <dbReference type="Proteomes" id="UP000016088"/>
    </source>
</evidence>
<proteinExistence type="predicted"/>
<dbReference type="OMA" id="PPGRIKW"/>
<keyword evidence="2" id="KW-0812">Transmembrane</keyword>
<dbReference type="GeneID" id="25030609"/>
<dbReference type="HOGENOM" id="CLU_1661809_0_0_1"/>
<evidence type="ECO:0000313" key="3">
    <source>
        <dbReference type="EMBL" id="EPX71411.1"/>
    </source>
</evidence>